<evidence type="ECO:0000313" key="1">
    <source>
        <dbReference type="EMBL" id="EGX90043.1"/>
    </source>
</evidence>
<reference evidence="1 2" key="1">
    <citation type="journal article" date="2011" name="Genome Biol.">
        <title>Genome sequence of the insect pathogenic fungus Cordyceps militaris, a valued traditional Chinese medicine.</title>
        <authorList>
            <person name="Zheng P."/>
            <person name="Xia Y."/>
            <person name="Xiao G."/>
            <person name="Xiong C."/>
            <person name="Hu X."/>
            <person name="Zhang S."/>
            <person name="Zheng H."/>
            <person name="Huang Y."/>
            <person name="Zhou Y."/>
            <person name="Wang S."/>
            <person name="Zhao G.P."/>
            <person name="Liu X."/>
            <person name="St Leger R.J."/>
            <person name="Wang C."/>
        </authorList>
    </citation>
    <scope>NUCLEOTIDE SEQUENCE [LARGE SCALE GENOMIC DNA]</scope>
    <source>
        <strain evidence="1 2">CM01</strain>
    </source>
</reference>
<dbReference type="Proteomes" id="UP000001610">
    <property type="component" value="Unassembled WGS sequence"/>
</dbReference>
<dbReference type="GeneID" id="18168477"/>
<dbReference type="Pfam" id="PF14441">
    <property type="entry name" value="OTT_1508_deam"/>
    <property type="match status" value="1"/>
</dbReference>
<gene>
    <name evidence="1" type="ORF">CCM_06463</name>
</gene>
<dbReference type="VEuPathDB" id="FungiDB:CCM_06463"/>
<dbReference type="InterPro" id="IPR027796">
    <property type="entry name" value="OTT_1508_deam-like"/>
</dbReference>
<dbReference type="eggNOG" id="ENOG502RXAF">
    <property type="taxonomic scope" value="Eukaryota"/>
</dbReference>
<sequence length="648" mass="71344">MAESAYVACAENISLLHLLHEIPEPPSVNTAPVAFSDAASYSLPFATERSLAGVLAFLSSITDNPNFITAVCVQEGREGADLKVHVAINKKNDKDNNATLETICDGFNRIFLRLSSAMHGMRAGDVVIHWTKQPGTANCENDILTCIVSLCKQARSTWSSTARDSRCCSCAKESKYPKLKLYRGKAGPFSKQILQFIDSSAELLKVTRSWKLHQTDGELCAVVEGLRAFAAMDDWRTVIDLIPDQLMNPSSRDSLVSMLRKGARYRHAARILYRTAKKHPVARRMEALAVHLDASAFHVPLLSSPPTSLDATLSRVLSGQNHNIAPLCRALKTTAAHARTTFDTQTRQTLTEGKVHAEVQLLCYILQNPSPSPPRIVCASKDACFLCHCLLQAHGKLLSPRCHGRLYPGWRMPPTPALRPLQTSLNHMLEQKIRDGAAALWKHNGARRRGLPMPCESSCSTAVLSTTTVVGDEAPPSTQIITATEKTPSEPAVDETFVSSHTLVSASDMVPTREVEVQPVESRDTLPQREDWSVGEIYALAQGEAVTSSLPTGRLSRMYTAEQLQVQLEYTTEQQEMGGETPHLEYQIQQLTPCEGRALRESSYTSIIDVSLMAVDEQRNFQLNELAELYLSAGDCIFRLTLQPAQPS</sequence>
<evidence type="ECO:0000313" key="2">
    <source>
        <dbReference type="Proteomes" id="UP000001610"/>
    </source>
</evidence>
<dbReference type="AlphaFoldDB" id="G3JMK7"/>
<name>G3JMK7_CORMM</name>
<dbReference type="KEGG" id="cmt:CCM_06463"/>
<dbReference type="OMA" id="CASKDAC"/>
<dbReference type="EMBL" id="JH126403">
    <property type="protein sequence ID" value="EGX90043.1"/>
    <property type="molecule type" value="Genomic_DNA"/>
</dbReference>
<dbReference type="OrthoDB" id="4851849at2759"/>
<proteinExistence type="predicted"/>
<dbReference type="InParanoid" id="G3JMK7"/>
<organism evidence="1 2">
    <name type="scientific">Cordyceps militaris (strain CM01)</name>
    <name type="common">Caterpillar fungus</name>
    <dbReference type="NCBI Taxonomy" id="983644"/>
    <lineage>
        <taxon>Eukaryota</taxon>
        <taxon>Fungi</taxon>
        <taxon>Dikarya</taxon>
        <taxon>Ascomycota</taxon>
        <taxon>Pezizomycotina</taxon>
        <taxon>Sordariomycetes</taxon>
        <taxon>Hypocreomycetidae</taxon>
        <taxon>Hypocreales</taxon>
        <taxon>Cordycipitaceae</taxon>
        <taxon>Cordyceps</taxon>
    </lineage>
</organism>
<protein>
    <submittedName>
        <fullName evidence="1">Uncharacterized protein</fullName>
    </submittedName>
</protein>
<dbReference type="HOGENOM" id="CLU_013219_0_0_1"/>
<keyword evidence="2" id="KW-1185">Reference proteome</keyword>
<dbReference type="RefSeq" id="XP_006671667.1">
    <property type="nucleotide sequence ID" value="XM_006671604.1"/>
</dbReference>
<accession>G3JMK7</accession>